<dbReference type="GO" id="GO:0003979">
    <property type="term" value="F:UDP-glucose 6-dehydrogenase activity"/>
    <property type="evidence" value="ECO:0007669"/>
    <property type="project" value="UniProtKB-EC"/>
</dbReference>
<dbReference type="Proteomes" id="UP000052258">
    <property type="component" value="Unassembled WGS sequence"/>
</dbReference>
<dbReference type="EC" id="1.1.1.22" evidence="3 7"/>
<dbReference type="GO" id="GO:0006065">
    <property type="term" value="P:UDP-glucuronate biosynthetic process"/>
    <property type="evidence" value="ECO:0007669"/>
    <property type="project" value="UniProtKB-UniPathway"/>
</dbReference>
<dbReference type="InterPro" id="IPR008927">
    <property type="entry name" value="6-PGluconate_DH-like_C_sf"/>
</dbReference>
<evidence type="ECO:0000256" key="10">
    <source>
        <dbReference type="PIRSR" id="PIRSR500134-3"/>
    </source>
</evidence>
<feature type="binding site" evidence="10">
    <location>
        <position position="261"/>
    </location>
    <ligand>
        <name>NAD(+)</name>
        <dbReference type="ChEBI" id="CHEBI:57540"/>
    </ligand>
</feature>
<gene>
    <name evidence="12" type="ORF">X560_2055</name>
</gene>
<dbReference type="Gene3D" id="1.20.5.100">
    <property type="entry name" value="Cytochrome c1, transmembrane anchor, C-terminal"/>
    <property type="match status" value="1"/>
</dbReference>
<dbReference type="SUPFAM" id="SSF52413">
    <property type="entry name" value="UDP-glucose/GDP-mannose dehydrogenase C-terminal domain"/>
    <property type="match status" value="1"/>
</dbReference>
<comment type="caution">
    <text evidence="12">The sequence shown here is derived from an EMBL/GenBank/DDBJ whole genome shotgun (WGS) entry which is preliminary data.</text>
</comment>
<dbReference type="NCBIfam" id="TIGR03026">
    <property type="entry name" value="NDP-sugDHase"/>
    <property type="match status" value="1"/>
</dbReference>
<feature type="binding site" evidence="9">
    <location>
        <position position="318"/>
    </location>
    <ligand>
        <name>substrate</name>
    </ligand>
</feature>
<dbReference type="PIRSF" id="PIRSF000124">
    <property type="entry name" value="UDPglc_GDPman_dh"/>
    <property type="match status" value="1"/>
</dbReference>
<evidence type="ECO:0000256" key="5">
    <source>
        <dbReference type="ARBA" id="ARBA00023027"/>
    </source>
</evidence>
<keyword evidence="5 7" id="KW-0520">NAD</keyword>
<dbReference type="InterPro" id="IPR001732">
    <property type="entry name" value="UDP-Glc/GDP-Man_DH_N"/>
</dbReference>
<evidence type="ECO:0000256" key="9">
    <source>
        <dbReference type="PIRSR" id="PIRSR500134-2"/>
    </source>
</evidence>
<dbReference type="AlphaFoldDB" id="A0A0J8GCY3"/>
<evidence type="ECO:0000256" key="2">
    <source>
        <dbReference type="ARBA" id="ARBA00006601"/>
    </source>
</evidence>
<feature type="binding site" evidence="9">
    <location>
        <position position="255"/>
    </location>
    <ligand>
        <name>substrate</name>
    </ligand>
</feature>
<evidence type="ECO:0000256" key="6">
    <source>
        <dbReference type="ARBA" id="ARBA00047473"/>
    </source>
</evidence>
<dbReference type="PANTHER" id="PTHR43750">
    <property type="entry name" value="UDP-GLUCOSE 6-DEHYDROGENASE TUAD"/>
    <property type="match status" value="1"/>
</dbReference>
<feature type="domain" description="UDP-glucose/GDP-mannose dehydrogenase C-terminal" evidence="11">
    <location>
        <begin position="311"/>
        <end position="412"/>
    </location>
</feature>
<dbReference type="InterPro" id="IPR017476">
    <property type="entry name" value="UDP-Glc/GDP-Man"/>
</dbReference>
<feature type="binding site" evidence="9">
    <location>
        <begin position="150"/>
        <end position="153"/>
    </location>
    <ligand>
        <name>substrate</name>
    </ligand>
</feature>
<dbReference type="PIRSF" id="PIRSF500134">
    <property type="entry name" value="UDPglc_DH_bac"/>
    <property type="match status" value="1"/>
</dbReference>
<sequence length="437" mass="47408">MNIAIVGTGYVGLVTGVGLAEIGHNVTCIDVVETKIMKLKLGISPIYEPGIESLILKNMAEGRLDFTTSFAEGAKHADVIYLAVGTPTGSNGEIEMKYFNQAAVEMASVISRPTIIVIKSTVPVGTNEALQHLMDEQAAFEVSVVSNPEFLREGMAIHDLFHGDRIVIGTTDKKAMNIMMDVNQPFRIPIVPTTPKSAELIKYASNAFLATKISFINEIANLCELVGADVQEVSLGMGLDKRIGAKFLQAGIGYGGSCFPKDTLGLLQIAHEYGMTFPLLEEVIQANAEQQRVLVSKLLGRMEIIRGRKIAILGIAFKPNTDDVREAPSLKIIEELVSHGAKVYAYDPVVKAASLDLPSDVVVANSIQEALTGADAALIVTEWSEIRAIQAEDFKKWMKQAYVFDGRNCLDPDAMLSLNVYYEAIGRGGEMKELAVK</sequence>
<dbReference type="InterPro" id="IPR014027">
    <property type="entry name" value="UDP-Glc/GDP-Man_DH_C"/>
</dbReference>
<protein>
    <recommendedName>
        <fullName evidence="3 7">UDP-glucose 6-dehydrogenase</fullName>
        <ecNumber evidence="3 7">1.1.1.22</ecNumber>
    </recommendedName>
</protein>
<dbReference type="UniPathway" id="UPA00038">
    <property type="reaction ID" value="UER00491"/>
</dbReference>
<name>A0A0J8GCY3_9LIST</name>
<evidence type="ECO:0000256" key="3">
    <source>
        <dbReference type="ARBA" id="ARBA00012954"/>
    </source>
</evidence>
<organism evidence="12 13">
    <name type="scientific">Listeria fleischmannii 1991</name>
    <dbReference type="NCBI Taxonomy" id="1430899"/>
    <lineage>
        <taxon>Bacteria</taxon>
        <taxon>Bacillati</taxon>
        <taxon>Bacillota</taxon>
        <taxon>Bacilli</taxon>
        <taxon>Bacillales</taxon>
        <taxon>Listeriaceae</taxon>
        <taxon>Listeria</taxon>
    </lineage>
</organism>
<evidence type="ECO:0000256" key="1">
    <source>
        <dbReference type="ARBA" id="ARBA00004701"/>
    </source>
</evidence>
<feature type="binding site" evidence="9">
    <location>
        <begin position="247"/>
        <end position="251"/>
    </location>
    <ligand>
        <name>substrate</name>
    </ligand>
</feature>
<evidence type="ECO:0000259" key="11">
    <source>
        <dbReference type="SMART" id="SM00984"/>
    </source>
</evidence>
<feature type="binding site" evidence="10">
    <location>
        <position position="153"/>
    </location>
    <ligand>
        <name>NAD(+)</name>
        <dbReference type="ChEBI" id="CHEBI:57540"/>
    </ligand>
</feature>
<evidence type="ECO:0000256" key="7">
    <source>
        <dbReference type="PIRNR" id="PIRNR000124"/>
    </source>
</evidence>
<reference evidence="12 13" key="1">
    <citation type="journal article" date="2015" name="Genome Biol. Evol.">
        <title>Comparative Genomics of Listeria Sensu Lato: Genus-Wide Differences in Evolutionary Dynamics and the Progressive Gain of Complex, Potentially Pathogenicity-Related Traits through Lateral Gene Transfer.</title>
        <authorList>
            <person name="Chiara M."/>
            <person name="Caruso M."/>
            <person name="D'Erchia A.M."/>
            <person name="Manzari C."/>
            <person name="Fraccalvieri R."/>
            <person name="Goffredo E."/>
            <person name="Latorre L."/>
            <person name="Miccolupo A."/>
            <person name="Padalino I."/>
            <person name="Santagada G."/>
            <person name="Chiocco D."/>
            <person name="Pesole G."/>
            <person name="Horner D.S."/>
            <person name="Parisi A."/>
        </authorList>
    </citation>
    <scope>NUCLEOTIDE SEQUENCE [LARGE SCALE GENOMIC DNA]</scope>
    <source>
        <strain evidence="12 13">1991</strain>
    </source>
</reference>
<dbReference type="RefSeq" id="WP_007471951.1">
    <property type="nucleotide sequence ID" value="NZ_KQ130618.1"/>
</dbReference>
<keyword evidence="4 7" id="KW-0560">Oxidoreductase</keyword>
<dbReference type="InterPro" id="IPR036291">
    <property type="entry name" value="NAD(P)-bd_dom_sf"/>
</dbReference>
<feature type="binding site" evidence="10">
    <location>
        <position position="35"/>
    </location>
    <ligand>
        <name>NAD(+)</name>
        <dbReference type="ChEBI" id="CHEBI:57540"/>
    </ligand>
</feature>
<evidence type="ECO:0000256" key="4">
    <source>
        <dbReference type="ARBA" id="ARBA00023002"/>
    </source>
</evidence>
<feature type="binding site" evidence="10">
    <location>
        <position position="86"/>
    </location>
    <ligand>
        <name>NAD(+)</name>
        <dbReference type="ChEBI" id="CHEBI:57540"/>
    </ligand>
</feature>
<dbReference type="Pfam" id="PF03721">
    <property type="entry name" value="UDPG_MGDP_dh_N"/>
    <property type="match status" value="1"/>
</dbReference>
<dbReference type="Pfam" id="PF00984">
    <property type="entry name" value="UDPG_MGDP_dh"/>
    <property type="match status" value="1"/>
</dbReference>
<feature type="binding site" evidence="10">
    <location>
        <position position="325"/>
    </location>
    <ligand>
        <name>NAD(+)</name>
        <dbReference type="ChEBI" id="CHEBI:57540"/>
    </ligand>
</feature>
<comment type="pathway">
    <text evidence="1">Nucleotide-sugar biosynthesis; UDP-alpha-D-glucuronate biosynthesis; UDP-alpha-D-glucuronate from UDP-alpha-D-glucose: step 1/1.</text>
</comment>
<feature type="binding site" evidence="9">
    <location>
        <position position="202"/>
    </location>
    <ligand>
        <name>substrate</name>
    </ligand>
</feature>
<dbReference type="SUPFAM" id="SSF48179">
    <property type="entry name" value="6-phosphogluconate dehydrogenase C-terminal domain-like"/>
    <property type="match status" value="1"/>
</dbReference>
<proteinExistence type="inferred from homology"/>
<dbReference type="InterPro" id="IPR028357">
    <property type="entry name" value="UDPglc_DH_bac"/>
</dbReference>
<feature type="binding site" evidence="10">
    <location>
        <position position="30"/>
    </location>
    <ligand>
        <name>NAD(+)</name>
        <dbReference type="ChEBI" id="CHEBI:57540"/>
    </ligand>
</feature>
<evidence type="ECO:0000313" key="12">
    <source>
        <dbReference type="EMBL" id="KMT58643.1"/>
    </source>
</evidence>
<dbReference type="GO" id="GO:0051287">
    <property type="term" value="F:NAD binding"/>
    <property type="evidence" value="ECO:0007669"/>
    <property type="project" value="InterPro"/>
</dbReference>
<dbReference type="PATRIC" id="fig|1430899.3.peg.2105"/>
<evidence type="ECO:0000256" key="8">
    <source>
        <dbReference type="PIRSR" id="PIRSR500134-1"/>
    </source>
</evidence>
<dbReference type="SUPFAM" id="SSF51735">
    <property type="entry name" value="NAD(P)-binding Rossmann-fold domains"/>
    <property type="match status" value="1"/>
</dbReference>
<dbReference type="EMBL" id="AZHO01000025">
    <property type="protein sequence ID" value="KMT58643.1"/>
    <property type="molecule type" value="Genomic_DNA"/>
</dbReference>
<dbReference type="Gene3D" id="3.40.50.720">
    <property type="entry name" value="NAD(P)-binding Rossmann-like Domain"/>
    <property type="match status" value="2"/>
</dbReference>
<comment type="similarity">
    <text evidence="2 7">Belongs to the UDP-glucose/GDP-mannose dehydrogenase family.</text>
</comment>
<comment type="catalytic activity">
    <reaction evidence="6 7">
        <text>UDP-alpha-D-glucose + 2 NAD(+) + H2O = UDP-alpha-D-glucuronate + 2 NADH + 3 H(+)</text>
        <dbReference type="Rhea" id="RHEA:23596"/>
        <dbReference type="ChEBI" id="CHEBI:15377"/>
        <dbReference type="ChEBI" id="CHEBI:15378"/>
        <dbReference type="ChEBI" id="CHEBI:57540"/>
        <dbReference type="ChEBI" id="CHEBI:57945"/>
        <dbReference type="ChEBI" id="CHEBI:58052"/>
        <dbReference type="ChEBI" id="CHEBI:58885"/>
        <dbReference type="EC" id="1.1.1.22"/>
    </reaction>
</comment>
<accession>A0A0J8GCY3</accession>
<dbReference type="InterPro" id="IPR036220">
    <property type="entry name" value="UDP-Glc/GDP-Man_DH_C_sf"/>
</dbReference>
<keyword evidence="13" id="KW-1185">Reference proteome</keyword>
<evidence type="ECO:0000313" key="13">
    <source>
        <dbReference type="Proteomes" id="UP000052258"/>
    </source>
</evidence>
<dbReference type="SMART" id="SM00984">
    <property type="entry name" value="UDPG_MGDP_dh_C"/>
    <property type="match status" value="1"/>
</dbReference>
<dbReference type="GO" id="GO:0000271">
    <property type="term" value="P:polysaccharide biosynthetic process"/>
    <property type="evidence" value="ECO:0007669"/>
    <property type="project" value="InterPro"/>
</dbReference>
<feature type="binding site" evidence="10">
    <location>
        <position position="121"/>
    </location>
    <ligand>
        <name>NAD(+)</name>
        <dbReference type="ChEBI" id="CHEBI:57540"/>
    </ligand>
</feature>
<feature type="active site" description="Nucleophile" evidence="8">
    <location>
        <position position="258"/>
    </location>
</feature>
<dbReference type="OrthoDB" id="9803238at2"/>
<dbReference type="InterPro" id="IPR014026">
    <property type="entry name" value="UDP-Glc/GDP-Man_DH_dimer"/>
</dbReference>
<dbReference type="Pfam" id="PF03720">
    <property type="entry name" value="UDPG_MGDP_dh_C"/>
    <property type="match status" value="1"/>
</dbReference>
<dbReference type="PANTHER" id="PTHR43750:SF4">
    <property type="entry name" value="UDP-GLUCOSE 6-DEHYDROGENASE YWQF"/>
    <property type="match status" value="1"/>
</dbReference>